<dbReference type="Proteomes" id="UP000054047">
    <property type="component" value="Unassembled WGS sequence"/>
</dbReference>
<dbReference type="PANTHER" id="PTHR10185:SF17">
    <property type="entry name" value="GM01519P-RELATED"/>
    <property type="match status" value="1"/>
</dbReference>
<dbReference type="InterPro" id="IPR050874">
    <property type="entry name" value="Diverse_PLD-related"/>
</dbReference>
<accession>A0A0C2G093</accession>
<dbReference type="AlphaFoldDB" id="A0A0C2G093"/>
<dbReference type="InterPro" id="IPR001736">
    <property type="entry name" value="PLipase_D/transphosphatidylase"/>
</dbReference>
<dbReference type="GO" id="GO:0003824">
    <property type="term" value="F:catalytic activity"/>
    <property type="evidence" value="ECO:0007669"/>
    <property type="project" value="InterPro"/>
</dbReference>
<organism evidence="2 3">
    <name type="scientific">Ancylostoma duodenale</name>
    <dbReference type="NCBI Taxonomy" id="51022"/>
    <lineage>
        <taxon>Eukaryota</taxon>
        <taxon>Metazoa</taxon>
        <taxon>Ecdysozoa</taxon>
        <taxon>Nematoda</taxon>
        <taxon>Chromadorea</taxon>
        <taxon>Rhabditida</taxon>
        <taxon>Rhabditina</taxon>
        <taxon>Rhabditomorpha</taxon>
        <taxon>Strongyloidea</taxon>
        <taxon>Ancylostomatidae</taxon>
        <taxon>Ancylostomatinae</taxon>
        <taxon>Ancylostoma</taxon>
    </lineage>
</organism>
<dbReference type="CDD" id="cd09106">
    <property type="entry name" value="PLDc_vPLD3_4_5_like_1"/>
    <property type="match status" value="1"/>
</dbReference>
<sequence length="212" mass="24308">MILVSLEHHFPQTAGSHADRRKLFNINVFRVQFVESIPTGLNFSRGPVHRATHEAWLDLLNHANESIHIAALYWNLNSSEYPTAEYGRHVYEQLIDAGQRGVSIRIAQDVSKGMSDNEDSRRLAEQGLAEVRTLDFDRLLGSGVLHTKFIIVDMKDVYVGSANMDWKSLAEVKELGLYIQDCPCIAEDLHRIFKVYWHLGKYYRVDVNLEKP</sequence>
<keyword evidence="3" id="KW-1185">Reference proteome</keyword>
<dbReference type="OrthoDB" id="1923775at2759"/>
<dbReference type="Pfam" id="PF13091">
    <property type="entry name" value="PLDc_2"/>
    <property type="match status" value="1"/>
</dbReference>
<dbReference type="SMART" id="SM00155">
    <property type="entry name" value="PLDc"/>
    <property type="match status" value="1"/>
</dbReference>
<dbReference type="PROSITE" id="PS50035">
    <property type="entry name" value="PLD"/>
    <property type="match status" value="1"/>
</dbReference>
<dbReference type="EMBL" id="KN739323">
    <property type="protein sequence ID" value="KIH54300.1"/>
    <property type="molecule type" value="Genomic_DNA"/>
</dbReference>
<feature type="domain" description="PLD phosphodiesterase" evidence="1">
    <location>
        <begin position="141"/>
        <end position="168"/>
    </location>
</feature>
<name>A0A0C2G093_9BILA</name>
<evidence type="ECO:0000259" key="1">
    <source>
        <dbReference type="PROSITE" id="PS50035"/>
    </source>
</evidence>
<protein>
    <submittedName>
        <fullName evidence="2">Phospholipase D domain protein</fullName>
    </submittedName>
</protein>
<evidence type="ECO:0000313" key="3">
    <source>
        <dbReference type="Proteomes" id="UP000054047"/>
    </source>
</evidence>
<evidence type="ECO:0000313" key="2">
    <source>
        <dbReference type="EMBL" id="KIH54300.1"/>
    </source>
</evidence>
<dbReference type="Gene3D" id="3.30.870.10">
    <property type="entry name" value="Endonuclease Chain A"/>
    <property type="match status" value="1"/>
</dbReference>
<dbReference type="SUPFAM" id="SSF56024">
    <property type="entry name" value="Phospholipase D/nuclease"/>
    <property type="match status" value="1"/>
</dbReference>
<reference evidence="2 3" key="1">
    <citation type="submission" date="2013-12" db="EMBL/GenBank/DDBJ databases">
        <title>Draft genome of the parsitic nematode Ancylostoma duodenale.</title>
        <authorList>
            <person name="Mitreva M."/>
        </authorList>
    </citation>
    <scope>NUCLEOTIDE SEQUENCE [LARGE SCALE GENOMIC DNA]</scope>
    <source>
        <strain evidence="2 3">Zhejiang</strain>
    </source>
</reference>
<dbReference type="InterPro" id="IPR025202">
    <property type="entry name" value="PLD-like_dom"/>
</dbReference>
<gene>
    <name evidence="2" type="ORF">ANCDUO_15556</name>
</gene>
<proteinExistence type="predicted"/>
<dbReference type="PANTHER" id="PTHR10185">
    <property type="entry name" value="PHOSPHOLIPASE D - RELATED"/>
    <property type="match status" value="1"/>
</dbReference>